<name>A0A0F9LX80_9ZZZZ</name>
<protein>
    <submittedName>
        <fullName evidence="1">Uncharacterized protein</fullName>
    </submittedName>
</protein>
<comment type="caution">
    <text evidence="1">The sequence shown here is derived from an EMBL/GenBank/DDBJ whole genome shotgun (WGS) entry which is preliminary data.</text>
</comment>
<evidence type="ECO:0000313" key="1">
    <source>
        <dbReference type="EMBL" id="KKM68965.1"/>
    </source>
</evidence>
<reference evidence="1" key="1">
    <citation type="journal article" date="2015" name="Nature">
        <title>Complex archaea that bridge the gap between prokaryotes and eukaryotes.</title>
        <authorList>
            <person name="Spang A."/>
            <person name="Saw J.H."/>
            <person name="Jorgensen S.L."/>
            <person name="Zaremba-Niedzwiedzka K."/>
            <person name="Martijn J."/>
            <person name="Lind A.E."/>
            <person name="van Eijk R."/>
            <person name="Schleper C."/>
            <person name="Guy L."/>
            <person name="Ettema T.J."/>
        </authorList>
    </citation>
    <scope>NUCLEOTIDE SEQUENCE</scope>
</reference>
<dbReference type="AlphaFoldDB" id="A0A0F9LX80"/>
<dbReference type="EMBL" id="LAZR01010074">
    <property type="protein sequence ID" value="KKM68965.1"/>
    <property type="molecule type" value="Genomic_DNA"/>
</dbReference>
<feature type="non-terminal residue" evidence="1">
    <location>
        <position position="67"/>
    </location>
</feature>
<sequence>MFSNKRDCIRDINMYKDFSNIYHSIYGFRETEVIFTREGPNYETANINRIVLDLDSYIKYNGTEYYT</sequence>
<accession>A0A0F9LX80</accession>
<gene>
    <name evidence="1" type="ORF">LCGC14_1455690</name>
</gene>
<organism evidence="1">
    <name type="scientific">marine sediment metagenome</name>
    <dbReference type="NCBI Taxonomy" id="412755"/>
    <lineage>
        <taxon>unclassified sequences</taxon>
        <taxon>metagenomes</taxon>
        <taxon>ecological metagenomes</taxon>
    </lineage>
</organism>
<proteinExistence type="predicted"/>